<dbReference type="Proteomes" id="UP000182836">
    <property type="component" value="Unassembled WGS sequence"/>
</dbReference>
<evidence type="ECO:0000313" key="6">
    <source>
        <dbReference type="Proteomes" id="UP000182836"/>
    </source>
</evidence>
<gene>
    <name evidence="3" type="ORF">AF333_00905</name>
    <name evidence="4" type="ORF">SAMN04487909_105101</name>
</gene>
<dbReference type="SUPFAM" id="SSF51735">
    <property type="entry name" value="NAD(P)-binding Rossmann-fold domains"/>
    <property type="match status" value="1"/>
</dbReference>
<dbReference type="RefSeq" id="WP_043063794.1">
    <property type="nucleotide sequence ID" value="NZ_BJOA01000082.1"/>
</dbReference>
<evidence type="ECO:0000259" key="2">
    <source>
        <dbReference type="Pfam" id="PF01370"/>
    </source>
</evidence>
<evidence type="ECO:0000313" key="5">
    <source>
        <dbReference type="Proteomes" id="UP000037269"/>
    </source>
</evidence>
<comment type="similarity">
    <text evidence="1">Belongs to the NAD(P)-dependent epimerase/dehydratase family.</text>
</comment>
<dbReference type="PANTHER" id="PTHR43000">
    <property type="entry name" value="DTDP-D-GLUCOSE 4,6-DEHYDRATASE-RELATED"/>
    <property type="match status" value="1"/>
</dbReference>
<dbReference type="STRING" id="47500.AF333_00905"/>
<dbReference type="AlphaFoldDB" id="A0A0D1XXM4"/>
<proteinExistence type="inferred from homology"/>
<dbReference type="Pfam" id="PF01370">
    <property type="entry name" value="Epimerase"/>
    <property type="match status" value="1"/>
</dbReference>
<dbReference type="InterPro" id="IPR001509">
    <property type="entry name" value="Epimerase_deHydtase"/>
</dbReference>
<evidence type="ECO:0000313" key="4">
    <source>
        <dbReference type="EMBL" id="SDI55979.1"/>
    </source>
</evidence>
<dbReference type="PATRIC" id="fig|47500.8.peg.1178"/>
<reference evidence="4 6" key="2">
    <citation type="submission" date="2016-10" db="EMBL/GenBank/DDBJ databases">
        <authorList>
            <person name="de Groot N.N."/>
        </authorList>
    </citation>
    <scope>NUCLEOTIDE SEQUENCE [LARGE SCALE GENOMIC DNA]</scope>
    <source>
        <strain evidence="4 6">DSM 2895</strain>
    </source>
</reference>
<name>A0A0D1XXM4_ANEMI</name>
<organism evidence="3 5">
    <name type="scientific">Aneurinibacillus migulanus</name>
    <name type="common">Bacillus migulanus</name>
    <dbReference type="NCBI Taxonomy" id="47500"/>
    <lineage>
        <taxon>Bacteria</taxon>
        <taxon>Bacillati</taxon>
        <taxon>Bacillota</taxon>
        <taxon>Bacilli</taxon>
        <taxon>Bacillales</taxon>
        <taxon>Paenibacillaceae</taxon>
        <taxon>Aneurinibacillus group</taxon>
        <taxon>Aneurinibacillus</taxon>
    </lineage>
</organism>
<dbReference type="EMBL" id="FNED01000005">
    <property type="protein sequence ID" value="SDI55979.1"/>
    <property type="molecule type" value="Genomic_DNA"/>
</dbReference>
<reference evidence="3 5" key="1">
    <citation type="submission" date="2015-07" db="EMBL/GenBank/DDBJ databases">
        <title>Fjat-14205 dsm 2895.</title>
        <authorList>
            <person name="Liu B."/>
            <person name="Wang J."/>
            <person name="Zhu Y."/>
            <person name="Liu G."/>
            <person name="Chen Q."/>
            <person name="Chen Z."/>
            <person name="Lan J."/>
            <person name="Che J."/>
            <person name="Ge C."/>
            <person name="Shi H."/>
            <person name="Pan Z."/>
            <person name="Liu X."/>
        </authorList>
    </citation>
    <scope>NUCLEOTIDE SEQUENCE [LARGE SCALE GENOMIC DNA]</scope>
    <source>
        <strain evidence="3 5">DSM 2895</strain>
    </source>
</reference>
<dbReference type="Proteomes" id="UP000037269">
    <property type="component" value="Unassembled WGS sequence"/>
</dbReference>
<feature type="domain" description="NAD-dependent epimerase/dehydratase" evidence="2">
    <location>
        <begin position="6"/>
        <end position="241"/>
    </location>
</feature>
<dbReference type="GeneID" id="42303774"/>
<dbReference type="EMBL" id="LGUG01000002">
    <property type="protein sequence ID" value="KON99325.1"/>
    <property type="molecule type" value="Genomic_DNA"/>
</dbReference>
<keyword evidence="5" id="KW-1185">Reference proteome</keyword>
<dbReference type="OrthoDB" id="9801785at2"/>
<dbReference type="InterPro" id="IPR036291">
    <property type="entry name" value="NAD(P)-bd_dom_sf"/>
</dbReference>
<sequence length="316" mass="35394">MRYGNVLVTGGAGFLGSQLVKKLKDRCNHLYIIDDLSTGNAGAIPRAKNITFYKESITNNELLESILPKVEVIFHLACRNVVLSVENIDEDFNTNLYGGFLLLKKAKECCPNLQKFVYTSTSSIYGDASILPTPESYHNITLPYSASKFSTEHYCRMYYHMYNLPITILRLSNVYGPGQLASNPYCGVIAKFFDAIRKKEPLTIYSDGTQTRDFTYVEDTIRAILIAGISERSIGKVYNIGTGKETSIIQLAKTILEIKGDPHHPIISKPKRAVDKVHRRALHVEEIEKELGWKALISLQQGLVLTSNWLQAEGLA</sequence>
<evidence type="ECO:0000256" key="1">
    <source>
        <dbReference type="ARBA" id="ARBA00007637"/>
    </source>
</evidence>
<dbReference type="Gene3D" id="3.40.50.720">
    <property type="entry name" value="NAD(P)-binding Rossmann-like Domain"/>
    <property type="match status" value="1"/>
</dbReference>
<dbReference type="Gene3D" id="3.90.25.10">
    <property type="entry name" value="UDP-galactose 4-epimerase, domain 1"/>
    <property type="match status" value="1"/>
</dbReference>
<evidence type="ECO:0000313" key="3">
    <source>
        <dbReference type="EMBL" id="KON99325.1"/>
    </source>
</evidence>
<accession>A0A0D1XXM4</accession>
<protein>
    <submittedName>
        <fullName evidence="3 4">Epimerase</fullName>
    </submittedName>
</protein>